<keyword evidence="1" id="KW-0812">Transmembrane</keyword>
<keyword evidence="1" id="KW-1133">Transmembrane helix</keyword>
<evidence type="ECO:0000259" key="2">
    <source>
        <dbReference type="PROSITE" id="PS51034"/>
    </source>
</evidence>
<dbReference type="EMBL" id="SRMA01027075">
    <property type="protein sequence ID" value="TRY60179.1"/>
    <property type="molecule type" value="Genomic_DNA"/>
</dbReference>
<dbReference type="Proteomes" id="UP000316079">
    <property type="component" value="Unassembled WGS sequence"/>
</dbReference>
<proteinExistence type="predicted"/>
<keyword evidence="1" id="KW-0472">Membrane</keyword>
<evidence type="ECO:0000313" key="3">
    <source>
        <dbReference type="EMBL" id="TRY60179.1"/>
    </source>
</evidence>
<dbReference type="GO" id="GO:0035803">
    <property type="term" value="P:egg coat formation"/>
    <property type="evidence" value="ECO:0007669"/>
    <property type="project" value="TreeGrafter"/>
</dbReference>
<dbReference type="GO" id="GO:2000344">
    <property type="term" value="P:positive regulation of acrosome reaction"/>
    <property type="evidence" value="ECO:0007669"/>
    <property type="project" value="TreeGrafter"/>
</dbReference>
<dbReference type="AlphaFoldDB" id="A0A553N439"/>
<evidence type="ECO:0000256" key="1">
    <source>
        <dbReference type="SAM" id="Phobius"/>
    </source>
</evidence>
<dbReference type="InterPro" id="IPR001507">
    <property type="entry name" value="ZP_dom"/>
</dbReference>
<name>A0A553N439_9TELE</name>
<dbReference type="OrthoDB" id="9928644at2759"/>
<gene>
    <name evidence="3" type="ORF">DNTS_009059</name>
</gene>
<dbReference type="FunFam" id="2.60.40.4100:FF:000002">
    <property type="entry name" value="Zona pellucida sperm-binding protein 3"/>
    <property type="match status" value="1"/>
</dbReference>
<dbReference type="PANTHER" id="PTHR11576">
    <property type="entry name" value="ZONA PELLUCIDA SPERM-BINDING PROTEIN 3"/>
    <property type="match status" value="1"/>
</dbReference>
<keyword evidence="4" id="KW-1185">Reference proteome</keyword>
<dbReference type="InterPro" id="IPR042235">
    <property type="entry name" value="ZP-C_dom"/>
</dbReference>
<accession>A0A553N439</accession>
<reference evidence="3 4" key="1">
    <citation type="journal article" date="2019" name="Sci. Data">
        <title>Hybrid genome assembly and annotation of Danionella translucida.</title>
        <authorList>
            <person name="Kadobianskyi M."/>
            <person name="Schulze L."/>
            <person name="Schuelke M."/>
            <person name="Judkewitz B."/>
        </authorList>
    </citation>
    <scope>NUCLEOTIDE SEQUENCE [LARGE SCALE GENOMIC DNA]</scope>
    <source>
        <strain evidence="3 4">Bolton</strain>
    </source>
</reference>
<dbReference type="GO" id="GO:0007339">
    <property type="term" value="P:binding of sperm to zona pellucida"/>
    <property type="evidence" value="ECO:0007669"/>
    <property type="project" value="TreeGrafter"/>
</dbReference>
<feature type="non-terminal residue" evidence="3">
    <location>
        <position position="270"/>
    </location>
</feature>
<organism evidence="3 4">
    <name type="scientific">Danionella cerebrum</name>
    <dbReference type="NCBI Taxonomy" id="2873325"/>
    <lineage>
        <taxon>Eukaryota</taxon>
        <taxon>Metazoa</taxon>
        <taxon>Chordata</taxon>
        <taxon>Craniata</taxon>
        <taxon>Vertebrata</taxon>
        <taxon>Euteleostomi</taxon>
        <taxon>Actinopterygii</taxon>
        <taxon>Neopterygii</taxon>
        <taxon>Teleostei</taxon>
        <taxon>Ostariophysi</taxon>
        <taxon>Cypriniformes</taxon>
        <taxon>Danionidae</taxon>
        <taxon>Danioninae</taxon>
        <taxon>Danionella</taxon>
    </lineage>
</organism>
<dbReference type="PROSITE" id="PS51034">
    <property type="entry name" value="ZP_2"/>
    <property type="match status" value="1"/>
</dbReference>
<dbReference type="GO" id="GO:0031012">
    <property type="term" value="C:extracellular matrix"/>
    <property type="evidence" value="ECO:0007669"/>
    <property type="project" value="TreeGrafter"/>
</dbReference>
<protein>
    <recommendedName>
        <fullName evidence="2">ZP domain-containing protein</fullName>
    </recommendedName>
</protein>
<feature type="domain" description="ZP" evidence="2">
    <location>
        <begin position="1"/>
        <end position="147"/>
    </location>
</feature>
<dbReference type="GO" id="GO:0032190">
    <property type="term" value="F:acrosin binding"/>
    <property type="evidence" value="ECO:0007669"/>
    <property type="project" value="TreeGrafter"/>
</dbReference>
<comment type="caution">
    <text evidence="3">The sequence shown here is derived from an EMBL/GenBank/DDBJ whole genome shotgun (WGS) entry which is preliminary data.</text>
</comment>
<dbReference type="Gene3D" id="2.60.40.4100">
    <property type="entry name" value="Zona pellucida, ZP-C domain"/>
    <property type="match status" value="1"/>
</dbReference>
<dbReference type="PANTHER" id="PTHR11576:SF3">
    <property type="entry name" value="SI:CH211-14A17.6-RELATED"/>
    <property type="match status" value="1"/>
</dbReference>
<evidence type="ECO:0000313" key="4">
    <source>
        <dbReference type="Proteomes" id="UP000316079"/>
    </source>
</evidence>
<sequence>MEIMNDGFASPSSLPTFRVGVLIPIRAALVQSKGLQPWRIFMDNCQIFTQAENDSTVTTPEVDSESPRGVSSSGVYPIISNAGCLVESKEGNSSFLPRRRPEEILLHLQSLRFALGQKVFFGCDLQAWKIESSSLERKACHYKPAQHRWELLDNPTQSYVCSCCDFSCTRWSQPDSGVAAHKVVGPFIMMEEEPSSSGDTDSRTEQGLKRLPLTWLPLLLRGMTESLLWLLIFSLTVLLILLMVLLALMYYLCVWRGGRMRYMRTSQTPT</sequence>
<feature type="transmembrane region" description="Helical" evidence="1">
    <location>
        <begin position="227"/>
        <end position="254"/>
    </location>
</feature>